<evidence type="ECO:0000313" key="3">
    <source>
        <dbReference type="Proteomes" id="UP000002316"/>
    </source>
</evidence>
<accession>C9ZVQ0</accession>
<dbReference type="GeneID" id="23863631"/>
<feature type="region of interest" description="Disordered" evidence="1">
    <location>
        <begin position="94"/>
        <end position="113"/>
    </location>
</feature>
<gene>
    <name evidence="2" type="ORF">TbgDal_VIII4300</name>
</gene>
<organism evidence="2 3">
    <name type="scientific">Trypanosoma brucei gambiense (strain MHOM/CI/86/DAL972)</name>
    <dbReference type="NCBI Taxonomy" id="679716"/>
    <lineage>
        <taxon>Eukaryota</taxon>
        <taxon>Discoba</taxon>
        <taxon>Euglenozoa</taxon>
        <taxon>Kinetoplastea</taxon>
        <taxon>Metakinetoplastina</taxon>
        <taxon>Trypanosomatida</taxon>
        <taxon>Trypanosomatidae</taxon>
        <taxon>Trypanosoma</taxon>
    </lineage>
</organism>
<evidence type="ECO:0000313" key="2">
    <source>
        <dbReference type="EMBL" id="CBH13488.1"/>
    </source>
</evidence>
<proteinExistence type="predicted"/>
<evidence type="ECO:0000256" key="1">
    <source>
        <dbReference type="SAM" id="MobiDB-lite"/>
    </source>
</evidence>
<dbReference type="Proteomes" id="UP000002316">
    <property type="component" value="Chromosome 8"/>
</dbReference>
<reference evidence="3" key="1">
    <citation type="journal article" date="2010" name="PLoS Negl. Trop. Dis.">
        <title>The genome sequence of Trypanosoma brucei gambiense, causative agent of chronic human african trypanosomiasis.</title>
        <authorList>
            <person name="Jackson A.P."/>
            <person name="Sanders M."/>
            <person name="Berry A."/>
            <person name="McQuillan J."/>
            <person name="Aslett M.A."/>
            <person name="Quail M.A."/>
            <person name="Chukualim B."/>
            <person name="Capewell P."/>
            <person name="MacLeod A."/>
            <person name="Melville S.E."/>
            <person name="Gibson W."/>
            <person name="Barry J.D."/>
            <person name="Berriman M."/>
            <person name="Hertz-Fowler C."/>
        </authorList>
    </citation>
    <scope>NUCLEOTIDE SEQUENCE [LARGE SCALE GENOMIC DNA]</scope>
    <source>
        <strain evidence="3">MHOM/CI/86/DAL972</strain>
    </source>
</reference>
<dbReference type="AlphaFoldDB" id="C9ZVQ0"/>
<protein>
    <submittedName>
        <fullName evidence="2">Uncharacterized protein</fullName>
    </submittedName>
</protein>
<dbReference type="EMBL" id="FN554971">
    <property type="protein sequence ID" value="CBH13488.1"/>
    <property type="molecule type" value="Genomic_DNA"/>
</dbReference>
<sequence>MIMITIIIKIMIASNDNVCKKKKKRTPAQHQYLSIANASFSFPSHNKAKKKRIQGNKFKAPSALSIFPPYPSLLLPLLLTIVICVHPNSVTFSKRGRGNESHKCSASLRSKNK</sequence>
<dbReference type="RefSeq" id="XP_011775765.1">
    <property type="nucleotide sequence ID" value="XM_011777463.1"/>
</dbReference>
<dbReference type="KEGG" id="tbg:TbgDal_VIII4300"/>
<name>C9ZVQ0_TRYB9</name>